<evidence type="ECO:0000313" key="2">
    <source>
        <dbReference type="EMBL" id="CDW45826.1"/>
    </source>
</evidence>
<reference evidence="2" key="1">
    <citation type="submission" date="2014-05" db="EMBL/GenBank/DDBJ databases">
        <authorList>
            <person name="Chronopoulou M."/>
        </authorList>
    </citation>
    <scope>NUCLEOTIDE SEQUENCE</scope>
    <source>
        <tissue evidence="2">Whole organism</tissue>
    </source>
</reference>
<organism evidence="2">
    <name type="scientific">Lepeophtheirus salmonis</name>
    <name type="common">Salmon louse</name>
    <name type="synonym">Caligus salmonis</name>
    <dbReference type="NCBI Taxonomy" id="72036"/>
    <lineage>
        <taxon>Eukaryota</taxon>
        <taxon>Metazoa</taxon>
        <taxon>Ecdysozoa</taxon>
        <taxon>Arthropoda</taxon>
        <taxon>Crustacea</taxon>
        <taxon>Multicrustacea</taxon>
        <taxon>Hexanauplia</taxon>
        <taxon>Copepoda</taxon>
        <taxon>Siphonostomatoida</taxon>
        <taxon>Caligidae</taxon>
        <taxon>Lepeophtheirus</taxon>
    </lineage>
</organism>
<dbReference type="EMBL" id="HACA01028465">
    <property type="protein sequence ID" value="CDW45826.1"/>
    <property type="molecule type" value="Transcribed_RNA"/>
</dbReference>
<dbReference type="AlphaFoldDB" id="A0A0K2V7A3"/>
<keyword evidence="1" id="KW-0732">Signal</keyword>
<accession>A0A0K2V7A3</accession>
<feature type="non-terminal residue" evidence="2">
    <location>
        <position position="1"/>
    </location>
</feature>
<dbReference type="OrthoDB" id="6430908at2759"/>
<sequence length="163" mass="18836">RGKTSALLISLFLATVFASSNLTKENANIPNLVNHFLAHPEISTCTPIIIYDSKQYNDVYFEVLKSKRLQNRPLNIYDIRGALEEITPIVNRNTCQVYLHLTELCSPEALQVIENLFLLKLFNSLSTYFHLFWMDKYTPSRSCENDVLKFLPASLYLKWDSKV</sequence>
<feature type="chain" id="PRO_5005489199" evidence="1">
    <location>
        <begin position="19"/>
        <end position="163"/>
    </location>
</feature>
<feature type="non-terminal residue" evidence="2">
    <location>
        <position position="163"/>
    </location>
</feature>
<protein>
    <submittedName>
        <fullName evidence="2">Uncharacterized protein</fullName>
    </submittedName>
</protein>
<proteinExistence type="predicted"/>
<name>A0A0K2V7A3_LEPSM</name>
<evidence type="ECO:0000256" key="1">
    <source>
        <dbReference type="SAM" id="SignalP"/>
    </source>
</evidence>
<feature type="signal peptide" evidence="1">
    <location>
        <begin position="1"/>
        <end position="18"/>
    </location>
</feature>